<feature type="region of interest" description="Disordered" evidence="1">
    <location>
        <begin position="1"/>
        <end position="102"/>
    </location>
</feature>
<protein>
    <submittedName>
        <fullName evidence="2">Uncharacterized protein</fullName>
    </submittedName>
</protein>
<dbReference type="Gene3D" id="3.40.50.1820">
    <property type="entry name" value="alpha/beta hydrolase"/>
    <property type="match status" value="1"/>
</dbReference>
<feature type="region of interest" description="Disordered" evidence="1">
    <location>
        <begin position="158"/>
        <end position="184"/>
    </location>
</feature>
<dbReference type="EMBL" id="LAYC01000002">
    <property type="protein sequence ID" value="KYK56950.1"/>
    <property type="molecule type" value="Genomic_DNA"/>
</dbReference>
<evidence type="ECO:0000313" key="3">
    <source>
        <dbReference type="Proteomes" id="UP000076580"/>
    </source>
</evidence>
<dbReference type="PANTHER" id="PTHR11005">
    <property type="entry name" value="LYSOSOMAL ACID LIPASE-RELATED"/>
    <property type="match status" value="1"/>
</dbReference>
<feature type="compositionally biased region" description="Basic residues" evidence="1">
    <location>
        <begin position="76"/>
        <end position="86"/>
    </location>
</feature>
<dbReference type="Proteomes" id="UP000076580">
    <property type="component" value="Chromosome 02"/>
</dbReference>
<dbReference type="SUPFAM" id="SSF53474">
    <property type="entry name" value="alpha/beta-Hydrolases"/>
    <property type="match status" value="1"/>
</dbReference>
<feature type="compositionally biased region" description="Polar residues" evidence="1">
    <location>
        <begin position="1"/>
        <end position="20"/>
    </location>
</feature>
<dbReference type="GeneID" id="63716599"/>
<sequence length="297" mass="32812">MGSNQSSSVVAQRDTFTTQIPPVFMEDGGCLSGVPQHERHKLDDFGKDPEGKLHNKDNEPNDTTADTARDGEKPKKGIRPPNRIRRREPENKGTHPSMHARGKRKRVLGALVGGVRGVARAAFHKLTVRDVAKKQPLFFHDQVRQAGVRKLREQAWHRNRSVGRPGADDAATDAATESEHLPTVGGPDPILCDAEYYARRVGLDECKVPDGAAESQKGPNLSRSGRNQLRVDKGAKYAVLLIHGLLQSSGAYCCDDNQPLASWLRKSGFDVWLGNNRCGFRPRHASLKHGDPRMWAD</sequence>
<name>A0A151GIM2_DRECN</name>
<dbReference type="InterPro" id="IPR029058">
    <property type="entry name" value="AB_hydrolase_fold"/>
</dbReference>
<feature type="compositionally biased region" description="Basic and acidic residues" evidence="1">
    <location>
        <begin position="36"/>
        <end position="59"/>
    </location>
</feature>
<organism evidence="2 3">
    <name type="scientific">Drechmeria coniospora</name>
    <name type="common">Nematophagous fungus</name>
    <name type="synonym">Meria coniospora</name>
    <dbReference type="NCBI Taxonomy" id="98403"/>
    <lineage>
        <taxon>Eukaryota</taxon>
        <taxon>Fungi</taxon>
        <taxon>Dikarya</taxon>
        <taxon>Ascomycota</taxon>
        <taxon>Pezizomycotina</taxon>
        <taxon>Sordariomycetes</taxon>
        <taxon>Hypocreomycetidae</taxon>
        <taxon>Hypocreales</taxon>
        <taxon>Ophiocordycipitaceae</taxon>
        <taxon>Drechmeria</taxon>
    </lineage>
</organism>
<reference evidence="2 3" key="1">
    <citation type="journal article" date="2016" name="Sci. Rep.">
        <title>Insights into Adaptations to a Near-Obligate Nematode Endoparasitic Lifestyle from the Finished Genome of Drechmeria coniospora.</title>
        <authorList>
            <person name="Zhang L."/>
            <person name="Zhou Z."/>
            <person name="Guo Q."/>
            <person name="Fokkens L."/>
            <person name="Miskei M."/>
            <person name="Pocsi I."/>
            <person name="Zhang W."/>
            <person name="Chen M."/>
            <person name="Wang L."/>
            <person name="Sun Y."/>
            <person name="Donzelli B.G."/>
            <person name="Gibson D.M."/>
            <person name="Nelson D.R."/>
            <person name="Luo J.G."/>
            <person name="Rep M."/>
            <person name="Liu H."/>
            <person name="Yang S."/>
            <person name="Wang J."/>
            <person name="Krasnoff S.B."/>
            <person name="Xu Y."/>
            <person name="Molnar I."/>
            <person name="Lin M."/>
        </authorList>
    </citation>
    <scope>NUCLEOTIDE SEQUENCE [LARGE SCALE GENOMIC DNA]</scope>
    <source>
        <strain evidence="2 3">ARSEF 6962</strain>
    </source>
</reference>
<evidence type="ECO:0000256" key="1">
    <source>
        <dbReference type="SAM" id="MobiDB-lite"/>
    </source>
</evidence>
<evidence type="ECO:0000313" key="2">
    <source>
        <dbReference type="EMBL" id="KYK56950.1"/>
    </source>
</evidence>
<dbReference type="AlphaFoldDB" id="A0A151GIM2"/>
<accession>A0A151GIM2</accession>
<dbReference type="STRING" id="98403.A0A151GIM2"/>
<dbReference type="RefSeq" id="XP_040656302.1">
    <property type="nucleotide sequence ID" value="XM_040801269.1"/>
</dbReference>
<gene>
    <name evidence="2" type="ORF">DCS_03956</name>
</gene>
<proteinExistence type="predicted"/>
<keyword evidence="3" id="KW-1185">Reference proteome</keyword>
<dbReference type="InParanoid" id="A0A151GIM2"/>
<comment type="caution">
    <text evidence="2">The sequence shown here is derived from an EMBL/GenBank/DDBJ whole genome shotgun (WGS) entry which is preliminary data.</text>
</comment>